<dbReference type="KEGG" id="bpro:PMF13cell1_00098"/>
<keyword evidence="1" id="KW-0472">Membrane</keyword>
<evidence type="ECO:0000313" key="2">
    <source>
        <dbReference type="EMBL" id="QBE94605.1"/>
    </source>
</evidence>
<dbReference type="RefSeq" id="WP_118635371.1">
    <property type="nucleotide sequence ID" value="NZ_CP035945.1"/>
</dbReference>
<keyword evidence="1" id="KW-1133">Transmembrane helix</keyword>
<keyword evidence="1" id="KW-0812">Transmembrane</keyword>
<feature type="transmembrane region" description="Helical" evidence="1">
    <location>
        <begin position="20"/>
        <end position="42"/>
    </location>
</feature>
<name>A0A4P6LSI8_9FIRM</name>
<proteinExistence type="predicted"/>
<dbReference type="AlphaFoldDB" id="A0A4P6LSI8"/>
<accession>A0A4P6LSI8</accession>
<reference evidence="2 3" key="1">
    <citation type="submission" date="2019-01" db="EMBL/GenBank/DDBJ databases">
        <title>PMF-metabolizing Aryl O-demethylase.</title>
        <authorList>
            <person name="Kim M."/>
        </authorList>
    </citation>
    <scope>NUCLEOTIDE SEQUENCE [LARGE SCALE GENOMIC DNA]</scope>
    <source>
        <strain evidence="2 3">PMF1</strain>
    </source>
</reference>
<evidence type="ECO:0000256" key="1">
    <source>
        <dbReference type="SAM" id="Phobius"/>
    </source>
</evidence>
<evidence type="ECO:0000313" key="3">
    <source>
        <dbReference type="Proteomes" id="UP000289794"/>
    </source>
</evidence>
<dbReference type="EMBL" id="CP035945">
    <property type="protein sequence ID" value="QBE94605.1"/>
    <property type="molecule type" value="Genomic_DNA"/>
</dbReference>
<protein>
    <submittedName>
        <fullName evidence="2">Uncharacterized protein</fullName>
    </submittedName>
</protein>
<gene>
    <name evidence="2" type="ORF">PMF13cell1_00098</name>
</gene>
<sequence>MERRKETSFQRWCFRRKLDVLYYWSGLQLAVFNAYLYIRYIVKYHRRPRRRSREEAERVVKQVMEQYKEHNEQ</sequence>
<organism evidence="2 3">
    <name type="scientific">Blautia producta</name>
    <dbReference type="NCBI Taxonomy" id="33035"/>
    <lineage>
        <taxon>Bacteria</taxon>
        <taxon>Bacillati</taxon>
        <taxon>Bacillota</taxon>
        <taxon>Clostridia</taxon>
        <taxon>Lachnospirales</taxon>
        <taxon>Lachnospiraceae</taxon>
        <taxon>Blautia</taxon>
    </lineage>
</organism>
<dbReference type="Proteomes" id="UP000289794">
    <property type="component" value="Chromosome"/>
</dbReference>